<keyword evidence="7" id="KW-0175">Coiled coil</keyword>
<reference evidence="11" key="1">
    <citation type="submission" date="2025-08" db="UniProtKB">
        <authorList>
            <consortium name="RefSeq"/>
        </authorList>
    </citation>
    <scope>IDENTIFICATION</scope>
    <source>
        <tissue evidence="11">Entire body</tissue>
    </source>
</reference>
<dbReference type="Pfam" id="PF12352">
    <property type="entry name" value="V-SNARE_C"/>
    <property type="match status" value="1"/>
</dbReference>
<keyword evidence="6 9" id="KW-1133">Transmembrane helix</keyword>
<keyword evidence="10" id="KW-1185">Reference proteome</keyword>
<dbReference type="GO" id="GO:0005829">
    <property type="term" value="C:cytosol"/>
    <property type="evidence" value="ECO:0007669"/>
    <property type="project" value="GOC"/>
</dbReference>
<dbReference type="CDD" id="cd15890">
    <property type="entry name" value="SNARE_Vti1b"/>
    <property type="match status" value="1"/>
</dbReference>
<dbReference type="GO" id="GO:0006896">
    <property type="term" value="P:Golgi to vacuole transport"/>
    <property type="evidence" value="ECO:0007669"/>
    <property type="project" value="TreeGrafter"/>
</dbReference>
<gene>
    <name evidence="11" type="primary">LOC108735462</name>
</gene>
<keyword evidence="5" id="KW-0653">Protein transport</keyword>
<protein>
    <submittedName>
        <fullName evidence="11">Vesicle transport through interaction with t-SNAREs homolog 1B</fullName>
    </submittedName>
</protein>
<dbReference type="RefSeq" id="XP_018322923.1">
    <property type="nucleotide sequence ID" value="XM_018467421.1"/>
</dbReference>
<dbReference type="GO" id="GO:0000149">
    <property type="term" value="F:SNARE binding"/>
    <property type="evidence" value="ECO:0007669"/>
    <property type="project" value="TreeGrafter"/>
</dbReference>
<evidence type="ECO:0000256" key="9">
    <source>
        <dbReference type="SAM" id="Phobius"/>
    </source>
</evidence>
<dbReference type="GO" id="GO:0042147">
    <property type="term" value="P:retrograde transport, endosome to Golgi"/>
    <property type="evidence" value="ECO:0007669"/>
    <property type="project" value="TreeGrafter"/>
</dbReference>
<name>A0A1W4WS17_AGRPL</name>
<dbReference type="OrthoDB" id="430637at2759"/>
<comment type="similarity">
    <text evidence="2">Belongs to the VTI1 family.</text>
</comment>
<dbReference type="Gene3D" id="1.20.5.110">
    <property type="match status" value="1"/>
</dbReference>
<dbReference type="GO" id="GO:0015031">
    <property type="term" value="P:protein transport"/>
    <property type="evidence" value="ECO:0007669"/>
    <property type="project" value="UniProtKB-KW"/>
</dbReference>
<evidence type="ECO:0000256" key="7">
    <source>
        <dbReference type="ARBA" id="ARBA00023054"/>
    </source>
</evidence>
<dbReference type="GO" id="GO:1903076">
    <property type="term" value="P:regulation of protein localization to plasma membrane"/>
    <property type="evidence" value="ECO:0007669"/>
    <property type="project" value="TreeGrafter"/>
</dbReference>
<evidence type="ECO:0000256" key="3">
    <source>
        <dbReference type="ARBA" id="ARBA00022448"/>
    </source>
</evidence>
<dbReference type="FunFam" id="1.20.5.110:FF:000002">
    <property type="entry name" value="Vesicle transport through interaction with t-SNAREsB"/>
    <property type="match status" value="1"/>
</dbReference>
<dbReference type="SUPFAM" id="SSF58038">
    <property type="entry name" value="SNARE fusion complex"/>
    <property type="match status" value="1"/>
</dbReference>
<keyword evidence="3" id="KW-0813">Transport</keyword>
<keyword evidence="4 9" id="KW-0812">Transmembrane</keyword>
<dbReference type="Proteomes" id="UP000192223">
    <property type="component" value="Unplaced"/>
</dbReference>
<dbReference type="GO" id="GO:0005794">
    <property type="term" value="C:Golgi apparatus"/>
    <property type="evidence" value="ECO:0007669"/>
    <property type="project" value="TreeGrafter"/>
</dbReference>
<dbReference type="AlphaFoldDB" id="A0A1W4WS17"/>
<dbReference type="GO" id="GO:0031902">
    <property type="term" value="C:late endosome membrane"/>
    <property type="evidence" value="ECO:0007669"/>
    <property type="project" value="TreeGrafter"/>
</dbReference>
<dbReference type="GO" id="GO:0005484">
    <property type="term" value="F:SNAP receptor activity"/>
    <property type="evidence" value="ECO:0007669"/>
    <property type="project" value="TreeGrafter"/>
</dbReference>
<evidence type="ECO:0000256" key="4">
    <source>
        <dbReference type="ARBA" id="ARBA00022692"/>
    </source>
</evidence>
<dbReference type="GeneID" id="108735462"/>
<dbReference type="InParanoid" id="A0A1W4WS17"/>
<organism evidence="10 11">
    <name type="scientific">Agrilus planipennis</name>
    <name type="common">Emerald ash borer</name>
    <name type="synonym">Agrilus marcopoli</name>
    <dbReference type="NCBI Taxonomy" id="224129"/>
    <lineage>
        <taxon>Eukaryota</taxon>
        <taxon>Metazoa</taxon>
        <taxon>Ecdysozoa</taxon>
        <taxon>Arthropoda</taxon>
        <taxon>Hexapoda</taxon>
        <taxon>Insecta</taxon>
        <taxon>Pterygota</taxon>
        <taxon>Neoptera</taxon>
        <taxon>Endopterygota</taxon>
        <taxon>Coleoptera</taxon>
        <taxon>Polyphaga</taxon>
        <taxon>Elateriformia</taxon>
        <taxon>Buprestoidea</taxon>
        <taxon>Buprestidae</taxon>
        <taxon>Agrilinae</taxon>
        <taxon>Agrilus</taxon>
    </lineage>
</organism>
<dbReference type="GO" id="GO:0048280">
    <property type="term" value="P:vesicle fusion with Golgi apparatus"/>
    <property type="evidence" value="ECO:0007669"/>
    <property type="project" value="TreeGrafter"/>
</dbReference>
<evidence type="ECO:0000256" key="1">
    <source>
        <dbReference type="ARBA" id="ARBA00004211"/>
    </source>
</evidence>
<evidence type="ECO:0000256" key="8">
    <source>
        <dbReference type="ARBA" id="ARBA00023136"/>
    </source>
</evidence>
<dbReference type="STRING" id="224129.A0A1W4WS17"/>
<evidence type="ECO:0000256" key="2">
    <source>
        <dbReference type="ARBA" id="ARBA00006108"/>
    </source>
</evidence>
<evidence type="ECO:0000313" key="10">
    <source>
        <dbReference type="Proteomes" id="UP000192223"/>
    </source>
</evidence>
<evidence type="ECO:0000313" key="11">
    <source>
        <dbReference type="RefSeq" id="XP_018322923.1"/>
    </source>
</evidence>
<evidence type="ECO:0000256" key="6">
    <source>
        <dbReference type="ARBA" id="ARBA00022989"/>
    </source>
</evidence>
<dbReference type="GO" id="GO:0016236">
    <property type="term" value="P:macroautophagy"/>
    <property type="evidence" value="ECO:0007669"/>
    <property type="project" value="TreeGrafter"/>
</dbReference>
<sequence length="116" mass="13405">MMYSDSDEDLESRNRKTVLEGREILERTGQSLARSEHVAIETENIGTQVVSDLSEQRETLLRAKSRLTNADEQLDSTRNILRRMGRNVLYNKLILILIIILEILILASLSYLKFKK</sequence>
<dbReference type="GO" id="GO:0031201">
    <property type="term" value="C:SNARE complex"/>
    <property type="evidence" value="ECO:0007669"/>
    <property type="project" value="TreeGrafter"/>
</dbReference>
<dbReference type="GO" id="GO:0012507">
    <property type="term" value="C:ER to Golgi transport vesicle membrane"/>
    <property type="evidence" value="ECO:0007669"/>
    <property type="project" value="TreeGrafter"/>
</dbReference>
<evidence type="ECO:0000256" key="5">
    <source>
        <dbReference type="ARBA" id="ARBA00022927"/>
    </source>
</evidence>
<dbReference type="FunCoup" id="A0A1W4WS17">
    <property type="interactions" value="613"/>
</dbReference>
<dbReference type="PANTHER" id="PTHR21230:SF89">
    <property type="entry name" value="VESICLE TRANSPORT THROUGH INTERACTION WITH T-SNARES HOMOLOG 1B"/>
    <property type="match status" value="1"/>
</dbReference>
<dbReference type="KEGG" id="apln:108735462"/>
<comment type="subcellular location">
    <subcellularLocation>
        <location evidence="1">Membrane</location>
        <topology evidence="1">Single-pass type IV membrane protein</topology>
    </subcellularLocation>
</comment>
<dbReference type="GO" id="GO:0006891">
    <property type="term" value="P:intra-Golgi vesicle-mediated transport"/>
    <property type="evidence" value="ECO:0007669"/>
    <property type="project" value="TreeGrafter"/>
</dbReference>
<dbReference type="GO" id="GO:0005789">
    <property type="term" value="C:endoplasmic reticulum membrane"/>
    <property type="evidence" value="ECO:0007669"/>
    <property type="project" value="TreeGrafter"/>
</dbReference>
<accession>A0A1W4WS17</accession>
<feature type="transmembrane region" description="Helical" evidence="9">
    <location>
        <begin position="88"/>
        <end position="112"/>
    </location>
</feature>
<dbReference type="CTD" id="10490"/>
<proteinExistence type="inferred from homology"/>
<dbReference type="PANTHER" id="PTHR21230">
    <property type="entry name" value="VESICLE TRANSPORT V-SNARE PROTEIN VTI1-RELATED"/>
    <property type="match status" value="1"/>
</dbReference>
<keyword evidence="8 9" id="KW-0472">Membrane</keyword>